<dbReference type="KEGG" id="spzr:G5C33_16425"/>
<dbReference type="Gene3D" id="3.40.50.1000">
    <property type="entry name" value="HAD superfamily/HAD-like"/>
    <property type="match status" value="1"/>
</dbReference>
<accession>A0A6G6Y8E3</accession>
<organism evidence="2 3">
    <name type="scientific">Stakelama tenebrarum</name>
    <dbReference type="NCBI Taxonomy" id="2711215"/>
    <lineage>
        <taxon>Bacteria</taxon>
        <taxon>Pseudomonadati</taxon>
        <taxon>Pseudomonadota</taxon>
        <taxon>Alphaproteobacteria</taxon>
        <taxon>Sphingomonadales</taxon>
        <taxon>Sphingomonadaceae</taxon>
        <taxon>Stakelama</taxon>
    </lineage>
</organism>
<evidence type="ECO:0000313" key="2">
    <source>
        <dbReference type="EMBL" id="QIG81204.1"/>
    </source>
</evidence>
<feature type="region of interest" description="Disordered" evidence="1">
    <location>
        <begin position="68"/>
        <end position="87"/>
    </location>
</feature>
<keyword evidence="3" id="KW-1185">Reference proteome</keyword>
<proteinExistence type="predicted"/>
<evidence type="ECO:0000256" key="1">
    <source>
        <dbReference type="SAM" id="MobiDB-lite"/>
    </source>
</evidence>
<dbReference type="Proteomes" id="UP000501568">
    <property type="component" value="Chromosome"/>
</dbReference>
<reference evidence="2 3" key="1">
    <citation type="submission" date="2020-02" db="EMBL/GenBank/DDBJ databases">
        <authorList>
            <person name="Zheng R.K."/>
            <person name="Sun C.M."/>
        </authorList>
    </citation>
    <scope>NUCLEOTIDE SEQUENCE [LARGE SCALE GENOMIC DNA]</scope>
    <source>
        <strain evidence="3">zrk23</strain>
    </source>
</reference>
<dbReference type="RefSeq" id="WP_165328134.1">
    <property type="nucleotide sequence ID" value="NZ_CP049109.1"/>
</dbReference>
<dbReference type="InterPro" id="IPR023214">
    <property type="entry name" value="HAD_sf"/>
</dbReference>
<name>A0A6G6Y8E3_9SPHN</name>
<sequence length="327" mass="33712">MAGGGVPSRTGGVLRMGVALAPLMLLQACIAAALPTVADRIRAGDAAADASAAVESGTRGDREMLLIPAPPASRSLPPLEGDDRPPPEEAVATAEVVAADGEIEMPPPVAGSAEGAAHSIQAWQTLYGWLSDRAENRQANFSMVLTADATPAAPEFMPCEMLPLAMIVRVGGGTFGSAARPRPLVASPGAVETLDATARLDIAVVYLADVLDGQEAGLRAALAKAGIDPGARGDTLWLVEDGASADAVRQDIARRYCVVALTGERLSDFSELFAAQGDATLRRNSAAASMLAPMWGQGWFLLPPLLMPAETEAEGLPASPEDPTTEE</sequence>
<evidence type="ECO:0000313" key="3">
    <source>
        <dbReference type="Proteomes" id="UP000501568"/>
    </source>
</evidence>
<dbReference type="AlphaFoldDB" id="A0A6G6Y8E3"/>
<gene>
    <name evidence="2" type="ORF">G5C33_16425</name>
</gene>
<protein>
    <submittedName>
        <fullName evidence="2">Uncharacterized protein</fullName>
    </submittedName>
</protein>
<dbReference type="EMBL" id="CP049109">
    <property type="protein sequence ID" value="QIG81204.1"/>
    <property type="molecule type" value="Genomic_DNA"/>
</dbReference>